<dbReference type="Proteomes" id="UP000031599">
    <property type="component" value="Unassembled WGS sequence"/>
</dbReference>
<evidence type="ECO:0000313" key="2">
    <source>
        <dbReference type="EMBL" id="KIG18676.1"/>
    </source>
</evidence>
<name>A0A0C2D686_9BACT</name>
<organism evidence="2 3">
    <name type="scientific">Enhygromyxa salina</name>
    <dbReference type="NCBI Taxonomy" id="215803"/>
    <lineage>
        <taxon>Bacteria</taxon>
        <taxon>Pseudomonadati</taxon>
        <taxon>Myxococcota</taxon>
        <taxon>Polyangia</taxon>
        <taxon>Nannocystales</taxon>
        <taxon>Nannocystaceae</taxon>
        <taxon>Enhygromyxa</taxon>
    </lineage>
</organism>
<evidence type="ECO:0000313" key="3">
    <source>
        <dbReference type="Proteomes" id="UP000031599"/>
    </source>
</evidence>
<feature type="region of interest" description="Disordered" evidence="1">
    <location>
        <begin position="30"/>
        <end position="54"/>
    </location>
</feature>
<feature type="compositionally biased region" description="Basic and acidic residues" evidence="1">
    <location>
        <begin position="75"/>
        <end position="88"/>
    </location>
</feature>
<gene>
    <name evidence="2" type="ORF">DB30_07691</name>
</gene>
<dbReference type="AlphaFoldDB" id="A0A0C2D686"/>
<proteinExistence type="predicted"/>
<feature type="region of interest" description="Disordered" evidence="1">
    <location>
        <begin position="69"/>
        <end position="127"/>
    </location>
</feature>
<reference evidence="2 3" key="1">
    <citation type="submission" date="2014-12" db="EMBL/GenBank/DDBJ databases">
        <title>Genome assembly of Enhygromyxa salina DSM 15201.</title>
        <authorList>
            <person name="Sharma G."/>
            <person name="Subramanian S."/>
        </authorList>
    </citation>
    <scope>NUCLEOTIDE SEQUENCE [LARGE SCALE GENOMIC DNA]</scope>
    <source>
        <strain evidence="2 3">DSM 15201</strain>
    </source>
</reference>
<protein>
    <submittedName>
        <fullName evidence="2">Uncharacterized protein</fullName>
    </submittedName>
</protein>
<evidence type="ECO:0000256" key="1">
    <source>
        <dbReference type="SAM" id="MobiDB-lite"/>
    </source>
</evidence>
<accession>A0A0C2D686</accession>
<dbReference type="EMBL" id="JMCC02000009">
    <property type="protein sequence ID" value="KIG18676.1"/>
    <property type="molecule type" value="Genomic_DNA"/>
</dbReference>
<comment type="caution">
    <text evidence="2">The sequence shown here is derived from an EMBL/GenBank/DDBJ whole genome shotgun (WGS) entry which is preliminary data.</text>
</comment>
<sequence length="230" mass="25206">MNRHDRARVGPWVDGARARVRRQRQNRLHGDIPCQRSNGSARGIRGRDHGHARGPATLRTRHILDSVPARAGSHWPDRIETSRSDDRGAAAARLHAVARRQPLALVRTNPNPNGAAPEQAGPRPAQLGPIGGRLGALAVFALARLSWNRVAANLADPGPPGISACDDRLPRYRELRAHHRQPEQHAQQDGEQLARAEAVDRLVHFACADTGTLATTVKRPATLSFRSIRR</sequence>